<reference evidence="2 3" key="1">
    <citation type="journal article" date="2021" name="Elife">
        <title>Chloroplast acquisition without the gene transfer in kleptoplastic sea slugs, Plakobranchus ocellatus.</title>
        <authorList>
            <person name="Maeda T."/>
            <person name="Takahashi S."/>
            <person name="Yoshida T."/>
            <person name="Shimamura S."/>
            <person name="Takaki Y."/>
            <person name="Nagai Y."/>
            <person name="Toyoda A."/>
            <person name="Suzuki Y."/>
            <person name="Arimoto A."/>
            <person name="Ishii H."/>
            <person name="Satoh N."/>
            <person name="Nishiyama T."/>
            <person name="Hasebe M."/>
            <person name="Maruyama T."/>
            <person name="Minagawa J."/>
            <person name="Obokata J."/>
            <person name="Shigenobu S."/>
        </authorList>
    </citation>
    <scope>NUCLEOTIDE SEQUENCE [LARGE SCALE GENOMIC DNA]</scope>
</reference>
<name>A0AAV4I6K7_9GAST</name>
<gene>
    <name evidence="2" type="ORF">ElyMa_002929400</name>
</gene>
<feature type="region of interest" description="Disordered" evidence="1">
    <location>
        <begin position="21"/>
        <end position="52"/>
    </location>
</feature>
<dbReference type="AlphaFoldDB" id="A0AAV4I6K7"/>
<dbReference type="Proteomes" id="UP000762676">
    <property type="component" value="Unassembled WGS sequence"/>
</dbReference>
<evidence type="ECO:0000313" key="3">
    <source>
        <dbReference type="Proteomes" id="UP000762676"/>
    </source>
</evidence>
<evidence type="ECO:0000313" key="2">
    <source>
        <dbReference type="EMBL" id="GFS05122.1"/>
    </source>
</evidence>
<protein>
    <submittedName>
        <fullName evidence="2">Uncharacterized protein</fullName>
    </submittedName>
</protein>
<sequence>MSKVAVIKPSDSMLKSKQITADKEHNNIHSSNNKPAVQNVSQPVTLGSQPAHSKFASGENFIEAAYGWHAQRGDAEKIAPCGCNNFCPRREKYGGAARICC</sequence>
<accession>A0AAV4I6K7</accession>
<keyword evidence="3" id="KW-1185">Reference proteome</keyword>
<comment type="caution">
    <text evidence="2">The sequence shown here is derived from an EMBL/GenBank/DDBJ whole genome shotgun (WGS) entry which is preliminary data.</text>
</comment>
<proteinExistence type="predicted"/>
<dbReference type="EMBL" id="BMAT01006051">
    <property type="protein sequence ID" value="GFS05122.1"/>
    <property type="molecule type" value="Genomic_DNA"/>
</dbReference>
<feature type="compositionally biased region" description="Polar residues" evidence="1">
    <location>
        <begin position="28"/>
        <end position="51"/>
    </location>
</feature>
<organism evidence="2 3">
    <name type="scientific">Elysia marginata</name>
    <dbReference type="NCBI Taxonomy" id="1093978"/>
    <lineage>
        <taxon>Eukaryota</taxon>
        <taxon>Metazoa</taxon>
        <taxon>Spiralia</taxon>
        <taxon>Lophotrochozoa</taxon>
        <taxon>Mollusca</taxon>
        <taxon>Gastropoda</taxon>
        <taxon>Heterobranchia</taxon>
        <taxon>Euthyneura</taxon>
        <taxon>Panpulmonata</taxon>
        <taxon>Sacoglossa</taxon>
        <taxon>Placobranchoidea</taxon>
        <taxon>Plakobranchidae</taxon>
        <taxon>Elysia</taxon>
    </lineage>
</organism>
<evidence type="ECO:0000256" key="1">
    <source>
        <dbReference type="SAM" id="MobiDB-lite"/>
    </source>
</evidence>